<keyword evidence="8" id="KW-0186">Copper</keyword>
<comment type="catalytic activity">
    <reaction evidence="9">
        <text>adenosine + H2O + H(+) = inosine + NH4(+)</text>
        <dbReference type="Rhea" id="RHEA:24408"/>
        <dbReference type="ChEBI" id="CHEBI:15377"/>
        <dbReference type="ChEBI" id="CHEBI:15378"/>
        <dbReference type="ChEBI" id="CHEBI:16335"/>
        <dbReference type="ChEBI" id="CHEBI:17596"/>
        <dbReference type="ChEBI" id="CHEBI:28938"/>
        <dbReference type="EC" id="3.5.4.4"/>
    </reaction>
    <physiologicalReaction direction="left-to-right" evidence="9">
        <dbReference type="Rhea" id="RHEA:24409"/>
    </physiologicalReaction>
</comment>
<dbReference type="EMBL" id="JAUSQW010000001">
    <property type="protein sequence ID" value="MDP9800245.1"/>
    <property type="molecule type" value="Genomic_DNA"/>
</dbReference>
<evidence type="ECO:0000256" key="2">
    <source>
        <dbReference type="ARBA" id="ARBA00003215"/>
    </source>
</evidence>
<comment type="catalytic activity">
    <reaction evidence="1">
        <text>inosine + phosphate = alpha-D-ribose 1-phosphate + hypoxanthine</text>
        <dbReference type="Rhea" id="RHEA:27646"/>
        <dbReference type="ChEBI" id="CHEBI:17368"/>
        <dbReference type="ChEBI" id="CHEBI:17596"/>
        <dbReference type="ChEBI" id="CHEBI:43474"/>
        <dbReference type="ChEBI" id="CHEBI:57720"/>
        <dbReference type="EC" id="2.4.2.1"/>
    </reaction>
    <physiologicalReaction direction="left-to-right" evidence="1">
        <dbReference type="Rhea" id="RHEA:27647"/>
    </physiologicalReaction>
</comment>
<dbReference type="SUPFAM" id="SSF64438">
    <property type="entry name" value="CNF1/YfiH-like putative cysteine hydrolases"/>
    <property type="match status" value="1"/>
</dbReference>
<keyword evidence="5" id="KW-0479">Metal-binding</keyword>
<accession>A0ABT9N975</accession>
<dbReference type="InterPro" id="IPR003730">
    <property type="entry name" value="Cu_polyphenol_OxRdtase"/>
</dbReference>
<sequence>MAVIEYETLVGPAGAIQYGFTARDGGVSVGEYGSLNLGPHVGDSPQAVEENRRRVQAEVSAPIVWMNQIHSDCYTWARDAREEGGVLFAGDCDAVIVECGQAAAVMVADCVPLLLLDATGARAAAVHVGRAGMDAEIAPKVARAMIERGTPALALRAVLGAHICGRCYEVPEAMAADVGARHPLARSTTSWGMPSLDIARALIDQLGVPVLAVGECTLESDRYFSHRRSSALGHQAGRFAGIVSVGNTPAQVPQSSARPAIG</sequence>
<keyword evidence="13" id="KW-1185">Reference proteome</keyword>
<dbReference type="Gene3D" id="3.60.140.10">
    <property type="entry name" value="CNF1/YfiH-like putative cysteine hydrolases"/>
    <property type="match status" value="1"/>
</dbReference>
<evidence type="ECO:0000256" key="9">
    <source>
        <dbReference type="ARBA" id="ARBA00047989"/>
    </source>
</evidence>
<evidence type="ECO:0000313" key="13">
    <source>
        <dbReference type="Proteomes" id="UP001235966"/>
    </source>
</evidence>
<proteinExistence type="inferred from homology"/>
<keyword evidence="4" id="KW-0808">Transferase</keyword>
<reference evidence="12 13" key="1">
    <citation type="submission" date="2023-07" db="EMBL/GenBank/DDBJ databases">
        <title>Sequencing the genomes of 1000 actinobacteria strains.</title>
        <authorList>
            <person name="Klenk H.-P."/>
        </authorList>
    </citation>
    <scope>NUCLEOTIDE SEQUENCE [LARGE SCALE GENOMIC DNA]</scope>
    <source>
        <strain evidence="12 13">DSM 102162</strain>
    </source>
</reference>
<evidence type="ECO:0000256" key="3">
    <source>
        <dbReference type="ARBA" id="ARBA00007353"/>
    </source>
</evidence>
<comment type="similarity">
    <text evidence="3">Belongs to the purine nucleoside phosphorylase YfiH/LACC1 family.</text>
</comment>
<dbReference type="Pfam" id="PF02578">
    <property type="entry name" value="Cu-oxidase_4"/>
    <property type="match status" value="1"/>
</dbReference>
<keyword evidence="7" id="KW-0862">Zinc</keyword>
<keyword evidence="6" id="KW-0378">Hydrolase</keyword>
<evidence type="ECO:0000256" key="7">
    <source>
        <dbReference type="ARBA" id="ARBA00022833"/>
    </source>
</evidence>
<evidence type="ECO:0000256" key="5">
    <source>
        <dbReference type="ARBA" id="ARBA00022723"/>
    </source>
</evidence>
<evidence type="ECO:0000256" key="8">
    <source>
        <dbReference type="ARBA" id="ARBA00023008"/>
    </source>
</evidence>
<evidence type="ECO:0000256" key="4">
    <source>
        <dbReference type="ARBA" id="ARBA00022679"/>
    </source>
</evidence>
<evidence type="ECO:0000256" key="1">
    <source>
        <dbReference type="ARBA" id="ARBA00000553"/>
    </source>
</evidence>
<dbReference type="RefSeq" id="WP_278057642.1">
    <property type="nucleotide sequence ID" value="NZ_CP121247.1"/>
</dbReference>
<dbReference type="PANTHER" id="PTHR30616">
    <property type="entry name" value="UNCHARACTERIZED PROTEIN YFIH"/>
    <property type="match status" value="1"/>
</dbReference>
<gene>
    <name evidence="12" type="ORF">J2S49_000321</name>
</gene>
<organism evidence="12 13">
    <name type="scientific">Arcanobacterium wilhelmae</name>
    <dbReference type="NCBI Taxonomy" id="1803177"/>
    <lineage>
        <taxon>Bacteria</taxon>
        <taxon>Bacillati</taxon>
        <taxon>Actinomycetota</taxon>
        <taxon>Actinomycetes</taxon>
        <taxon>Actinomycetales</taxon>
        <taxon>Actinomycetaceae</taxon>
        <taxon>Arcanobacterium</taxon>
    </lineage>
</organism>
<evidence type="ECO:0000313" key="12">
    <source>
        <dbReference type="EMBL" id="MDP9800245.1"/>
    </source>
</evidence>
<name>A0ABT9N975_9ACTO</name>
<protein>
    <submittedName>
        <fullName evidence="12">YfiH family protein</fullName>
    </submittedName>
</protein>
<dbReference type="PANTHER" id="PTHR30616:SF2">
    <property type="entry name" value="PURINE NUCLEOSIDE PHOSPHORYLASE LACC1"/>
    <property type="match status" value="1"/>
</dbReference>
<dbReference type="InterPro" id="IPR011324">
    <property type="entry name" value="Cytotoxic_necrot_fac-like_cat"/>
</dbReference>
<evidence type="ECO:0000256" key="6">
    <source>
        <dbReference type="ARBA" id="ARBA00022801"/>
    </source>
</evidence>
<comment type="catalytic activity">
    <reaction evidence="11">
        <text>S-methyl-5'-thioadenosine + phosphate = 5-(methylsulfanyl)-alpha-D-ribose 1-phosphate + adenine</text>
        <dbReference type="Rhea" id="RHEA:11852"/>
        <dbReference type="ChEBI" id="CHEBI:16708"/>
        <dbReference type="ChEBI" id="CHEBI:17509"/>
        <dbReference type="ChEBI" id="CHEBI:43474"/>
        <dbReference type="ChEBI" id="CHEBI:58533"/>
        <dbReference type="EC" id="2.4.2.28"/>
    </reaction>
    <physiologicalReaction direction="left-to-right" evidence="11">
        <dbReference type="Rhea" id="RHEA:11853"/>
    </physiologicalReaction>
</comment>
<dbReference type="Proteomes" id="UP001235966">
    <property type="component" value="Unassembled WGS sequence"/>
</dbReference>
<comment type="caution">
    <text evidence="12">The sequence shown here is derived from an EMBL/GenBank/DDBJ whole genome shotgun (WGS) entry which is preliminary data.</text>
</comment>
<dbReference type="CDD" id="cd16833">
    <property type="entry name" value="YfiH"/>
    <property type="match status" value="1"/>
</dbReference>
<dbReference type="InterPro" id="IPR038371">
    <property type="entry name" value="Cu_polyphenol_OxRdtase_sf"/>
</dbReference>
<comment type="function">
    <text evidence="2">Purine nucleoside enzyme that catalyzes the phosphorolysis of adenosine and inosine nucleosides, yielding D-ribose 1-phosphate and the respective free bases, adenine and hypoxanthine. Also catalyzes the phosphorolysis of S-methyl-5'-thioadenosine into adenine and S-methyl-5-thio-alpha-D-ribose 1-phosphate. Also has adenosine deaminase activity.</text>
</comment>
<evidence type="ECO:0000256" key="11">
    <source>
        <dbReference type="ARBA" id="ARBA00049893"/>
    </source>
</evidence>
<comment type="catalytic activity">
    <reaction evidence="10">
        <text>adenosine + phosphate = alpha-D-ribose 1-phosphate + adenine</text>
        <dbReference type="Rhea" id="RHEA:27642"/>
        <dbReference type="ChEBI" id="CHEBI:16335"/>
        <dbReference type="ChEBI" id="CHEBI:16708"/>
        <dbReference type="ChEBI" id="CHEBI:43474"/>
        <dbReference type="ChEBI" id="CHEBI:57720"/>
        <dbReference type="EC" id="2.4.2.1"/>
    </reaction>
    <physiologicalReaction direction="left-to-right" evidence="10">
        <dbReference type="Rhea" id="RHEA:27643"/>
    </physiologicalReaction>
</comment>
<evidence type="ECO:0000256" key="10">
    <source>
        <dbReference type="ARBA" id="ARBA00048968"/>
    </source>
</evidence>